<sequence>MAPRSPTMAFAPTPALEHNTFSAFNGVHRHASIDTYTDAMTKEVRFEEPELALPSSLYGRHSIATSNVPLLPPVASASHIPKQSFRLMNPPSQNVDITAYFEQCRNVNEQLRQTHEQERRAWEIERTALKTRIADLEFKLNKASGGRRRLSNDSHHFNVRPFPADFFVHPIPGTNGYPHRHHSISNAALDHLKQDHGKPVWEPESSLPVARVFSHDDTDAQHLPSISENGPAPDSTSSSLSPQTSHEIKPNIPIPIQEIDSALDGITVKSEGVRSSFHKVMSPIIIASPMRSPSPSRGAVSDPPRLQLDTSALLDPLDAKLKKNAGHTPLAFDGTLSSTNTTIGGATPLAEKPPAPAPTARPPLRPSENSNSYFSTNDLHADSQTDGANDETAVEDTVVEQEPILDPGEEDRALTGPLMLDKTGQSEASHVFLDKLDEMLGEVVRRSQNVSPNRSPDGRHEEQRQQPAKTPDDDMPRLRLKKSTNFGSAYGAREPGAFDR</sequence>
<reference evidence="1" key="1">
    <citation type="submission" date="2022-10" db="EMBL/GenBank/DDBJ databases">
        <title>Culturing micro-colonial fungi from biological soil crusts in the Mojave desert and describing Neophaeococcomyces mojavensis, and introducing the new genera and species Taxawa tesnikishii.</title>
        <authorList>
            <person name="Kurbessoian T."/>
            <person name="Stajich J.E."/>
        </authorList>
    </citation>
    <scope>NUCLEOTIDE SEQUENCE</scope>
    <source>
        <strain evidence="1">JES_112</strain>
    </source>
</reference>
<dbReference type="Proteomes" id="UP001172386">
    <property type="component" value="Unassembled WGS sequence"/>
</dbReference>
<protein>
    <submittedName>
        <fullName evidence="1">Uncharacterized protein</fullName>
    </submittedName>
</protein>
<name>A0ACC3AKD4_9EURO</name>
<evidence type="ECO:0000313" key="1">
    <source>
        <dbReference type="EMBL" id="KAJ9664417.1"/>
    </source>
</evidence>
<organism evidence="1 2">
    <name type="scientific">Neophaeococcomyces mojaviensis</name>
    <dbReference type="NCBI Taxonomy" id="3383035"/>
    <lineage>
        <taxon>Eukaryota</taxon>
        <taxon>Fungi</taxon>
        <taxon>Dikarya</taxon>
        <taxon>Ascomycota</taxon>
        <taxon>Pezizomycotina</taxon>
        <taxon>Eurotiomycetes</taxon>
        <taxon>Chaetothyriomycetidae</taxon>
        <taxon>Chaetothyriales</taxon>
        <taxon>Chaetothyriales incertae sedis</taxon>
        <taxon>Neophaeococcomyces</taxon>
    </lineage>
</organism>
<comment type="caution">
    <text evidence="1">The sequence shown here is derived from an EMBL/GenBank/DDBJ whole genome shotgun (WGS) entry which is preliminary data.</text>
</comment>
<accession>A0ACC3AKD4</accession>
<gene>
    <name evidence="1" type="ORF">H2198_000346</name>
</gene>
<keyword evidence="2" id="KW-1185">Reference proteome</keyword>
<dbReference type="EMBL" id="JAPDRQ010000003">
    <property type="protein sequence ID" value="KAJ9664417.1"/>
    <property type="molecule type" value="Genomic_DNA"/>
</dbReference>
<proteinExistence type="predicted"/>
<evidence type="ECO:0000313" key="2">
    <source>
        <dbReference type="Proteomes" id="UP001172386"/>
    </source>
</evidence>